<feature type="domain" description="GH16" evidence="2">
    <location>
        <begin position="33"/>
        <end position="268"/>
    </location>
</feature>
<reference evidence="3" key="2">
    <citation type="submission" date="2023-06" db="EMBL/GenBank/DDBJ databases">
        <authorList>
            <consortium name="Lawrence Berkeley National Laboratory"/>
            <person name="Haridas S."/>
            <person name="Hensen N."/>
            <person name="Bonometti L."/>
            <person name="Westerberg I."/>
            <person name="Brannstrom I.O."/>
            <person name="Guillou S."/>
            <person name="Cros-Aarteil S."/>
            <person name="Calhoun S."/>
            <person name="Kuo A."/>
            <person name="Mondo S."/>
            <person name="Pangilinan J."/>
            <person name="Riley R."/>
            <person name="Labutti K."/>
            <person name="Andreopoulos B."/>
            <person name="Lipzen A."/>
            <person name="Chen C."/>
            <person name="Yanf M."/>
            <person name="Daum C."/>
            <person name="Ng V."/>
            <person name="Clum A."/>
            <person name="Steindorff A."/>
            <person name="Ohm R."/>
            <person name="Martin F."/>
            <person name="Silar P."/>
            <person name="Natvig D."/>
            <person name="Lalanne C."/>
            <person name="Gautier V."/>
            <person name="Ament-Velasquez S.L."/>
            <person name="Kruys A."/>
            <person name="Hutchinson M.I."/>
            <person name="Powell A.J."/>
            <person name="Barry K."/>
            <person name="Miller A.N."/>
            <person name="Grigoriev I.V."/>
            <person name="Debuchy R."/>
            <person name="Gladieux P."/>
            <person name="Thoren M.H."/>
            <person name="Johannesson H."/>
        </authorList>
    </citation>
    <scope>NUCLEOTIDE SEQUENCE</scope>
    <source>
        <strain evidence="3">CBS 118394</strain>
    </source>
</reference>
<dbReference type="AlphaFoldDB" id="A0AAE0IRZ3"/>
<protein>
    <submittedName>
        <fullName evidence="3">Concanavalin A-like lectin/glucanase domain-containing protein</fullName>
    </submittedName>
</protein>
<proteinExistence type="predicted"/>
<evidence type="ECO:0000313" key="3">
    <source>
        <dbReference type="EMBL" id="KAK3330208.1"/>
    </source>
</evidence>
<dbReference type="PANTHER" id="PTHR10963">
    <property type="entry name" value="GLYCOSYL HYDROLASE-RELATED"/>
    <property type="match status" value="1"/>
</dbReference>
<evidence type="ECO:0000313" key="4">
    <source>
        <dbReference type="Proteomes" id="UP001283341"/>
    </source>
</evidence>
<dbReference type="PROSITE" id="PS51762">
    <property type="entry name" value="GH16_2"/>
    <property type="match status" value="1"/>
</dbReference>
<dbReference type="Pfam" id="PF26113">
    <property type="entry name" value="GH16_XgeA"/>
    <property type="match status" value="1"/>
</dbReference>
<dbReference type="Proteomes" id="UP001283341">
    <property type="component" value="Unassembled WGS sequence"/>
</dbReference>
<feature type="signal peptide" evidence="1">
    <location>
        <begin position="1"/>
        <end position="22"/>
    </location>
</feature>
<name>A0AAE0IRZ3_9PEZI</name>
<feature type="chain" id="PRO_5042104593" evidence="1">
    <location>
        <begin position="23"/>
        <end position="361"/>
    </location>
</feature>
<gene>
    <name evidence="3" type="ORF">B0H66DRAFT_465828</name>
</gene>
<keyword evidence="4" id="KW-1185">Reference proteome</keyword>
<dbReference type="InterPro" id="IPR013320">
    <property type="entry name" value="ConA-like_dom_sf"/>
</dbReference>
<comment type="caution">
    <text evidence="3">The sequence shown here is derived from an EMBL/GenBank/DDBJ whole genome shotgun (WGS) entry which is preliminary data.</text>
</comment>
<dbReference type="EMBL" id="JAUEDM010000001">
    <property type="protein sequence ID" value="KAK3330208.1"/>
    <property type="molecule type" value="Genomic_DNA"/>
</dbReference>
<evidence type="ECO:0000259" key="2">
    <source>
        <dbReference type="PROSITE" id="PS51762"/>
    </source>
</evidence>
<organism evidence="3 4">
    <name type="scientific">Apodospora peruviana</name>
    <dbReference type="NCBI Taxonomy" id="516989"/>
    <lineage>
        <taxon>Eukaryota</taxon>
        <taxon>Fungi</taxon>
        <taxon>Dikarya</taxon>
        <taxon>Ascomycota</taxon>
        <taxon>Pezizomycotina</taxon>
        <taxon>Sordariomycetes</taxon>
        <taxon>Sordariomycetidae</taxon>
        <taxon>Sordariales</taxon>
        <taxon>Lasiosphaeriaceae</taxon>
        <taxon>Apodospora</taxon>
    </lineage>
</organism>
<reference evidence="3" key="1">
    <citation type="journal article" date="2023" name="Mol. Phylogenet. Evol.">
        <title>Genome-scale phylogeny and comparative genomics of the fungal order Sordariales.</title>
        <authorList>
            <person name="Hensen N."/>
            <person name="Bonometti L."/>
            <person name="Westerberg I."/>
            <person name="Brannstrom I.O."/>
            <person name="Guillou S."/>
            <person name="Cros-Aarteil S."/>
            <person name="Calhoun S."/>
            <person name="Haridas S."/>
            <person name="Kuo A."/>
            <person name="Mondo S."/>
            <person name="Pangilinan J."/>
            <person name="Riley R."/>
            <person name="LaButti K."/>
            <person name="Andreopoulos B."/>
            <person name="Lipzen A."/>
            <person name="Chen C."/>
            <person name="Yan M."/>
            <person name="Daum C."/>
            <person name="Ng V."/>
            <person name="Clum A."/>
            <person name="Steindorff A."/>
            <person name="Ohm R.A."/>
            <person name="Martin F."/>
            <person name="Silar P."/>
            <person name="Natvig D.O."/>
            <person name="Lalanne C."/>
            <person name="Gautier V."/>
            <person name="Ament-Velasquez S.L."/>
            <person name="Kruys A."/>
            <person name="Hutchinson M.I."/>
            <person name="Powell A.J."/>
            <person name="Barry K."/>
            <person name="Miller A.N."/>
            <person name="Grigoriev I.V."/>
            <person name="Debuchy R."/>
            <person name="Gladieux P."/>
            <person name="Hiltunen Thoren M."/>
            <person name="Johannesson H."/>
        </authorList>
    </citation>
    <scope>NUCLEOTIDE SEQUENCE</scope>
    <source>
        <strain evidence="3">CBS 118394</strain>
    </source>
</reference>
<accession>A0AAE0IRZ3</accession>
<sequence length="361" mass="38563">MFATRTIICIGVVVLTASLAQAATSDYTLVDHFHSQNFFKEFEFFSQPDPTRGFVKYVDGATANRDGLAGYYQNAVYLGVDHTNTTTSGRPSTRVSSKKAYTKGLFVIDIAHMPAGKTDNGSCGLWPALWTVGPEWPSSGEIDILEGVNTRSSNVVTLHTKAECMVTNTGAVKGSNLATADCSSGNGDVGCRQDTYAKNNYGAGFNEAGGGVYVVEWDTSVINAWFFSHGAALPATLLSSSSNNGTAAPAPDTASLGPPLAVFQPDESCQLNQLFKDHNLIINTDFCGGWGANDWHDDETCKKLAPNCEDYVGANPEAFAEAYWLINSIKVYQKAGNNGTAAGGAAMKKKREVRQALPFMA</sequence>
<dbReference type="PANTHER" id="PTHR10963:SF24">
    <property type="entry name" value="GLYCOSIDASE C21B10.07-RELATED"/>
    <property type="match status" value="1"/>
</dbReference>
<dbReference type="GO" id="GO:0004553">
    <property type="term" value="F:hydrolase activity, hydrolyzing O-glycosyl compounds"/>
    <property type="evidence" value="ECO:0007669"/>
    <property type="project" value="InterPro"/>
</dbReference>
<dbReference type="Gene3D" id="2.60.120.200">
    <property type="match status" value="1"/>
</dbReference>
<dbReference type="CDD" id="cd02181">
    <property type="entry name" value="GH16_fungal_Lam16A_glucanase"/>
    <property type="match status" value="1"/>
</dbReference>
<dbReference type="SUPFAM" id="SSF49899">
    <property type="entry name" value="Concanavalin A-like lectins/glucanases"/>
    <property type="match status" value="1"/>
</dbReference>
<evidence type="ECO:0000256" key="1">
    <source>
        <dbReference type="SAM" id="SignalP"/>
    </source>
</evidence>
<dbReference type="GO" id="GO:0009251">
    <property type="term" value="P:glucan catabolic process"/>
    <property type="evidence" value="ECO:0007669"/>
    <property type="project" value="TreeGrafter"/>
</dbReference>
<keyword evidence="1" id="KW-0732">Signal</keyword>
<dbReference type="InterPro" id="IPR000757">
    <property type="entry name" value="Beta-glucanase-like"/>
</dbReference>
<dbReference type="InterPro" id="IPR050546">
    <property type="entry name" value="Glycosyl_Hydrlase_16"/>
</dbReference>